<proteinExistence type="predicted"/>
<gene>
    <name evidence="2" type="ORF">NKR19_g2558</name>
</gene>
<accession>A0AA38VMY7</accession>
<sequence>MAMSKYRAKELVRQIAKSHGHLDEAVYGEMTAAARCQVEEALLMKDKLIGSAVITLAKNLYSKDVRFIFELLQNADDNDFGKASSASQDPYVAFRVYRDKIVVECNEDGFTELNLKAICNVGQSSKLGAQGYIGEKGIGFKSVFKVASKVWIQSGPFSFCFRHRRGDSGMGMISPEWQETTEELAGPLTRMTFYLADDGDPAVRTEQRRNINDQLNDLKPQMLLFLKKLRRIEVYLHNDVGEETSSSVLSRAEASGEPNRAVLQTVKAQGGLEPGQERQYYHVTKAMASGLAPNENREYTPEEHARQAYSTAEIILAFPLTAQSAPLIQPQQLFAFLPVRRVGFNFLIHSDFVTMANREDIVTSSLRNRTLSASHPTRKELFLALGATVPSAADIRARILKSLGQQGQANSVNKDTSIALLRFLYLTHPKDAPADVYSQFRLLDTAMEPCVPHQDDLYLKDDTSSYGPAKLGLAVKYLHPDYLHDPPVRSGGEAVFKQSWRSWLYQFLGIRKRLRLACEDAAGKLALSKEALYVAEHLPTKFLGLLRFLWPHEDAKVTSCSSLHVDLMCTNVLCEDDEMEYLQYTVLPLPHLKQLSARYLLPGEGIDFLMLETQLADTDLAGWDFLDLCHVIRSEGLPLYLKMLQSIATSTRENCLQEASRVLKLYAAIYGQCITSDNAKDARELARNAFKESKCIYIPRAGSCEPCWCEPKDCILDAPADMKSKYPVDSLYTAAFKAEDATLHLVFSFFRDILGMTCYSYDSIVHELEWLKEQKSADVGLITKQYERLNAEVLKTDAARYDDIVSDISGYFTESLIFARGNRDSEPGWHYYEDCIWAPTGSISWRPNLATQYPLLETLFVDIIEVPKLDIGMFYDELLDCEEQGTTTEEIKEQLWTFNGLLQSQPELLSDGQTPLRLLSQSILPVRYPDGQVHLRSCETDFAIVDHEALGDRFRNKVKTLDFSDREVRNLKPFLRWAGLGDRYISHRAKETTGLSSWVKFPVSETRYDIRKKAHGLLRIATEFRSPRLSGNGQEFYDLLRNCETWETDGISSQLTLTMDGQSVDVELEQGDVYIDEKPDAALNIYIPHDESKQDESIQSTLLPNTLIQWIMSKPGAETAPSIDPRAIGIATGLLNAKHASLARILDKAGIIGVDIPNVDVQDDEVFGVASAPAGSHTPPRSPSDSSGSLVEVFTPGERDAGGARFGGETPLTDPFSVVTPGPGPPRALVPTGYFARAQPSPKPPRESGESRLLYRQLLDHVIRAGRSARFPSQGAFDMSPLHAALLGRPEATALAQSFSAARFSTFEIGAAGELFVFELLFRLNPALPGFSLGNWTSGIRTLANAHQDYESMASWPGRCETSDLEYEDADGVFTDLLVEEGYLPSEQWQGKTPKYHFEVKSTPQELEAPFFMSGPQYGKMKTLSDAEDTVYIIFRVFRLYGDDIDVRLFVNPPELEREGKLEFSAEKYTVRVLS</sequence>
<dbReference type="Proteomes" id="UP001174691">
    <property type="component" value="Unassembled WGS sequence"/>
</dbReference>
<keyword evidence="3" id="KW-1185">Reference proteome</keyword>
<feature type="region of interest" description="Disordered" evidence="1">
    <location>
        <begin position="1170"/>
        <end position="1223"/>
    </location>
</feature>
<dbReference type="PANTHER" id="PTHR32387:SF0">
    <property type="entry name" value="PROTEIN NO VEIN"/>
    <property type="match status" value="1"/>
</dbReference>
<organism evidence="2 3">
    <name type="scientific">Coniochaeta hoffmannii</name>
    <dbReference type="NCBI Taxonomy" id="91930"/>
    <lineage>
        <taxon>Eukaryota</taxon>
        <taxon>Fungi</taxon>
        <taxon>Dikarya</taxon>
        <taxon>Ascomycota</taxon>
        <taxon>Pezizomycotina</taxon>
        <taxon>Sordariomycetes</taxon>
        <taxon>Sordariomycetidae</taxon>
        <taxon>Coniochaetales</taxon>
        <taxon>Coniochaetaceae</taxon>
        <taxon>Coniochaeta</taxon>
    </lineage>
</organism>
<dbReference type="NCBIfam" id="NF047352">
    <property type="entry name" value="P_loop_sacsin"/>
    <property type="match status" value="1"/>
</dbReference>
<dbReference type="SUPFAM" id="SSF55874">
    <property type="entry name" value="ATPase domain of HSP90 chaperone/DNA topoisomerase II/histidine kinase"/>
    <property type="match status" value="1"/>
</dbReference>
<evidence type="ECO:0000313" key="2">
    <source>
        <dbReference type="EMBL" id="KAJ9161152.1"/>
    </source>
</evidence>
<evidence type="ECO:0000256" key="1">
    <source>
        <dbReference type="SAM" id="MobiDB-lite"/>
    </source>
</evidence>
<name>A0AA38VMY7_9PEZI</name>
<dbReference type="InterPro" id="IPR036890">
    <property type="entry name" value="HATPase_C_sf"/>
</dbReference>
<dbReference type="PANTHER" id="PTHR32387">
    <property type="entry name" value="WU:FJ29H11"/>
    <property type="match status" value="1"/>
</dbReference>
<reference evidence="2" key="1">
    <citation type="submission" date="2022-07" db="EMBL/GenBank/DDBJ databases">
        <title>Fungi with potential for degradation of polypropylene.</title>
        <authorList>
            <person name="Gostincar C."/>
        </authorList>
    </citation>
    <scope>NUCLEOTIDE SEQUENCE</scope>
    <source>
        <strain evidence="2">EXF-13287</strain>
    </source>
</reference>
<dbReference type="Gene3D" id="3.30.565.10">
    <property type="entry name" value="Histidine kinase-like ATPase, C-terminal domain"/>
    <property type="match status" value="1"/>
</dbReference>
<evidence type="ECO:0000313" key="3">
    <source>
        <dbReference type="Proteomes" id="UP001174691"/>
    </source>
</evidence>
<comment type="caution">
    <text evidence="2">The sequence shown here is derived from an EMBL/GenBank/DDBJ whole genome shotgun (WGS) entry which is preliminary data.</text>
</comment>
<protein>
    <submittedName>
        <fullName evidence="2">Autophagy-related protein 9</fullName>
    </submittedName>
</protein>
<dbReference type="InterPro" id="IPR052957">
    <property type="entry name" value="Auxin_embryo_med"/>
</dbReference>
<dbReference type="EMBL" id="JANBVN010000026">
    <property type="protein sequence ID" value="KAJ9161152.1"/>
    <property type="molecule type" value="Genomic_DNA"/>
</dbReference>